<keyword evidence="3" id="KW-1185">Reference proteome</keyword>
<sequence>MHGITTVSHVEASNGLIQCVREFILQTSDGGWELGDNESCSTQDFDYRFEIEFKSTQHTCGQKLNDRALYQ</sequence>
<dbReference type="AlphaFoldDB" id="A0A084VQ23"/>
<name>A0A084VQ23_ANOSI</name>
<dbReference type="EnsemblMetazoa" id="ASIC007528-RA">
    <property type="protein sequence ID" value="ASIC007528-PA"/>
    <property type="gene ID" value="ASIC007528"/>
</dbReference>
<reference evidence="2" key="2">
    <citation type="submission" date="2020-05" db="UniProtKB">
        <authorList>
            <consortium name="EnsemblMetazoa"/>
        </authorList>
    </citation>
    <scope>IDENTIFICATION</scope>
</reference>
<reference evidence="1 3" key="1">
    <citation type="journal article" date="2014" name="BMC Genomics">
        <title>Genome sequence of Anopheles sinensis provides insight into genetics basis of mosquito competence for malaria parasites.</title>
        <authorList>
            <person name="Zhou D."/>
            <person name="Zhang D."/>
            <person name="Ding G."/>
            <person name="Shi L."/>
            <person name="Hou Q."/>
            <person name="Ye Y."/>
            <person name="Xu Y."/>
            <person name="Zhou H."/>
            <person name="Xiong C."/>
            <person name="Li S."/>
            <person name="Yu J."/>
            <person name="Hong S."/>
            <person name="Yu X."/>
            <person name="Zou P."/>
            <person name="Chen C."/>
            <person name="Chang X."/>
            <person name="Wang W."/>
            <person name="Lv Y."/>
            <person name="Sun Y."/>
            <person name="Ma L."/>
            <person name="Shen B."/>
            <person name="Zhu C."/>
        </authorList>
    </citation>
    <scope>NUCLEOTIDE SEQUENCE [LARGE SCALE GENOMIC DNA]</scope>
</reference>
<gene>
    <name evidence="1" type="ORF">ZHAS_00007528</name>
</gene>
<dbReference type="VEuPathDB" id="VectorBase:ASIC007528"/>
<organism evidence="1">
    <name type="scientific">Anopheles sinensis</name>
    <name type="common">Mosquito</name>
    <dbReference type="NCBI Taxonomy" id="74873"/>
    <lineage>
        <taxon>Eukaryota</taxon>
        <taxon>Metazoa</taxon>
        <taxon>Ecdysozoa</taxon>
        <taxon>Arthropoda</taxon>
        <taxon>Hexapoda</taxon>
        <taxon>Insecta</taxon>
        <taxon>Pterygota</taxon>
        <taxon>Neoptera</taxon>
        <taxon>Endopterygota</taxon>
        <taxon>Diptera</taxon>
        <taxon>Nematocera</taxon>
        <taxon>Culicoidea</taxon>
        <taxon>Culicidae</taxon>
        <taxon>Anophelinae</taxon>
        <taxon>Anopheles</taxon>
    </lineage>
</organism>
<evidence type="ECO:0000313" key="2">
    <source>
        <dbReference type="EnsemblMetazoa" id="ASIC007528-PA"/>
    </source>
</evidence>
<dbReference type="EMBL" id="KE525002">
    <property type="protein sequence ID" value="KFB40067.1"/>
    <property type="molecule type" value="Genomic_DNA"/>
</dbReference>
<accession>A0A084VQ23</accession>
<dbReference type="EMBL" id="ATLV01015105">
    <property type="status" value="NOT_ANNOTATED_CDS"/>
    <property type="molecule type" value="Genomic_DNA"/>
</dbReference>
<protein>
    <submittedName>
        <fullName evidence="1 2">Uncharacterized protein</fullName>
    </submittedName>
</protein>
<evidence type="ECO:0000313" key="3">
    <source>
        <dbReference type="Proteomes" id="UP000030765"/>
    </source>
</evidence>
<evidence type="ECO:0000313" key="1">
    <source>
        <dbReference type="EMBL" id="KFB40067.1"/>
    </source>
</evidence>
<dbReference type="Proteomes" id="UP000030765">
    <property type="component" value="Unassembled WGS sequence"/>
</dbReference>
<proteinExistence type="predicted"/>